<proteinExistence type="predicted"/>
<reference evidence="1 2" key="1">
    <citation type="submission" date="2014-01" db="EMBL/GenBank/DDBJ databases">
        <title>Sulfitobacter donghicola JCM 14565 Genome Sequencing.</title>
        <authorList>
            <person name="Lai Q."/>
            <person name="Hong Z."/>
        </authorList>
    </citation>
    <scope>NUCLEOTIDE SEQUENCE [LARGE SCALE GENOMIC DNA]</scope>
    <source>
        <strain evidence="1 2">JCM 14565</strain>
    </source>
</reference>
<dbReference type="AlphaFoldDB" id="A0A073IDV3"/>
<dbReference type="Proteomes" id="UP000027734">
    <property type="component" value="Unassembled WGS sequence"/>
</dbReference>
<protein>
    <submittedName>
        <fullName evidence="1">Uncharacterized protein</fullName>
    </submittedName>
</protein>
<comment type="caution">
    <text evidence="1">The sequence shown here is derived from an EMBL/GenBank/DDBJ whole genome shotgun (WGS) entry which is preliminary data.</text>
</comment>
<sequence length="71" mass="8333">MRTLNLTDNPYTSEISRFLEQAKDDFELKAFIGEVREQGKRILGDSFDIFFDGPITLENFRNRVFIRGAWS</sequence>
<keyword evidence="2" id="KW-1185">Reference proteome</keyword>
<evidence type="ECO:0000313" key="1">
    <source>
        <dbReference type="EMBL" id="KEJ87760.1"/>
    </source>
</evidence>
<organism evidence="1 2">
    <name type="scientific">Sulfitobacter donghicola DSW-25 = KCTC 12864 = JCM 14565</name>
    <dbReference type="NCBI Taxonomy" id="1300350"/>
    <lineage>
        <taxon>Bacteria</taxon>
        <taxon>Pseudomonadati</taxon>
        <taxon>Pseudomonadota</taxon>
        <taxon>Alphaproteobacteria</taxon>
        <taxon>Rhodobacterales</taxon>
        <taxon>Roseobacteraceae</taxon>
        <taxon>Sulfitobacter</taxon>
    </lineage>
</organism>
<name>A0A073IDV3_9RHOB</name>
<accession>A0A073IDV3</accession>
<dbReference type="EMBL" id="JAMC01000019">
    <property type="protein sequence ID" value="KEJ87760.1"/>
    <property type="molecule type" value="Genomic_DNA"/>
</dbReference>
<dbReference type="RefSeq" id="WP_025060821.1">
    <property type="nucleotide sequence ID" value="NZ_JASF01000008.1"/>
</dbReference>
<gene>
    <name evidence="1" type="ORF">DSW25_05185</name>
</gene>
<evidence type="ECO:0000313" key="2">
    <source>
        <dbReference type="Proteomes" id="UP000027734"/>
    </source>
</evidence>